<reference evidence="2 4" key="2">
    <citation type="submission" date="2019-03" db="EMBL/GenBank/DDBJ databases">
        <authorList>
            <person name="He R.-H."/>
        </authorList>
    </citation>
    <scope>NUCLEOTIDE SEQUENCE [LARGE SCALE GENOMIC DNA]</scope>
    <source>
        <strain evidence="2 4">DSM 19624</strain>
    </source>
</reference>
<dbReference type="Proteomes" id="UP000297429">
    <property type="component" value="Unassembled WGS sequence"/>
</dbReference>
<proteinExistence type="predicted"/>
<protein>
    <submittedName>
        <fullName evidence="1">Uncharacterized protein</fullName>
    </submittedName>
</protein>
<evidence type="ECO:0000313" key="1">
    <source>
        <dbReference type="EMBL" id="RLJ69339.1"/>
    </source>
</evidence>
<gene>
    <name evidence="1" type="ORF">BCL90_5261</name>
    <name evidence="2" type="ORF">E3V97_19160</name>
</gene>
<reference evidence="1 3" key="1">
    <citation type="submission" date="2018-10" db="EMBL/GenBank/DDBJ databases">
        <title>Genomic Encyclopedia of Archaeal and Bacterial Type Strains, Phase II (KMG-II): from individual species to whole genera.</title>
        <authorList>
            <person name="Goeker M."/>
        </authorList>
    </citation>
    <scope>NUCLEOTIDE SEQUENCE [LARGE SCALE GENOMIC DNA]</scope>
    <source>
        <strain evidence="1 3">DSM 19624</strain>
    </source>
</reference>
<evidence type="ECO:0000313" key="4">
    <source>
        <dbReference type="Proteomes" id="UP000297429"/>
    </source>
</evidence>
<comment type="caution">
    <text evidence="1">The sequence shown here is derived from an EMBL/GenBank/DDBJ whole genome shotgun (WGS) entry which is preliminary data.</text>
</comment>
<evidence type="ECO:0000313" key="3">
    <source>
        <dbReference type="Proteomes" id="UP000273898"/>
    </source>
</evidence>
<organism evidence="1 3">
    <name type="scientific">Pedobacter alluvionis</name>
    <dbReference type="NCBI Taxonomy" id="475253"/>
    <lineage>
        <taxon>Bacteria</taxon>
        <taxon>Pseudomonadati</taxon>
        <taxon>Bacteroidota</taxon>
        <taxon>Sphingobacteriia</taxon>
        <taxon>Sphingobacteriales</taxon>
        <taxon>Sphingobacteriaceae</taxon>
        <taxon>Pedobacter</taxon>
    </lineage>
</organism>
<sequence>MGTIDYAKLFRDKRLDIAIGIGYEFAGEKNNFSNELGDIITVLLGNGFRKTAKSSTDVYYDTYYLRKRYFLTAKKQLVDIDIYAYLTSSKKKNPSSTFASFLATKEIVIYSGHGRIGIGPDFDDEKNSKENFIIGLNTVAHAKNQLRLQNSPHDKSLRIKYVKGMKSRKDNDLESITKKNLFREDLYQVWFFNACSSIDYVDEIRGKWSVKDKMQKFGLVRTGTGKIKSKDNLVVFGTRQSVRSDAIPILKQILAGKSMDDIVKTMQAYEKIFSPENNSNNIYFSD</sequence>
<dbReference type="OrthoDB" id="5400814at2"/>
<dbReference type="Proteomes" id="UP000273898">
    <property type="component" value="Unassembled WGS sequence"/>
</dbReference>
<name>A0A497XN61_9SPHI</name>
<dbReference type="EMBL" id="RCCK01000017">
    <property type="protein sequence ID" value="RLJ69339.1"/>
    <property type="molecule type" value="Genomic_DNA"/>
</dbReference>
<dbReference type="AlphaFoldDB" id="A0A497XN61"/>
<keyword evidence="4" id="KW-1185">Reference proteome</keyword>
<dbReference type="EMBL" id="SOPX01000003">
    <property type="protein sequence ID" value="TFB30288.1"/>
    <property type="molecule type" value="Genomic_DNA"/>
</dbReference>
<accession>A0A497XN61</accession>
<evidence type="ECO:0000313" key="2">
    <source>
        <dbReference type="EMBL" id="TFB30288.1"/>
    </source>
</evidence>
<dbReference type="RefSeq" id="WP_121288055.1">
    <property type="nucleotide sequence ID" value="NZ_RCCK01000017.1"/>
</dbReference>